<evidence type="ECO:0000313" key="3">
    <source>
        <dbReference type="WBParaSite" id="nRc.2.0.1.t25296-RA"/>
    </source>
</evidence>
<organism evidence="2 3">
    <name type="scientific">Romanomermis culicivorax</name>
    <name type="common">Nematode worm</name>
    <dbReference type="NCBI Taxonomy" id="13658"/>
    <lineage>
        <taxon>Eukaryota</taxon>
        <taxon>Metazoa</taxon>
        <taxon>Ecdysozoa</taxon>
        <taxon>Nematoda</taxon>
        <taxon>Enoplea</taxon>
        <taxon>Dorylaimia</taxon>
        <taxon>Mermithida</taxon>
        <taxon>Mermithoidea</taxon>
        <taxon>Mermithidae</taxon>
        <taxon>Romanomermis</taxon>
    </lineage>
</organism>
<keyword evidence="2" id="KW-1185">Reference proteome</keyword>
<evidence type="ECO:0000313" key="2">
    <source>
        <dbReference type="Proteomes" id="UP000887565"/>
    </source>
</evidence>
<accession>A0A915JFM4</accession>
<dbReference type="WBParaSite" id="nRc.2.0.1.t25296-RA">
    <property type="protein sequence ID" value="nRc.2.0.1.t25296-RA"/>
    <property type="gene ID" value="nRc.2.0.1.g25296"/>
</dbReference>
<dbReference type="AlphaFoldDB" id="A0A915JFM4"/>
<feature type="transmembrane region" description="Helical" evidence="1">
    <location>
        <begin position="12"/>
        <end position="31"/>
    </location>
</feature>
<dbReference type="Proteomes" id="UP000887565">
    <property type="component" value="Unplaced"/>
</dbReference>
<keyword evidence="1" id="KW-1133">Transmembrane helix</keyword>
<reference evidence="3" key="1">
    <citation type="submission" date="2022-11" db="UniProtKB">
        <authorList>
            <consortium name="WormBaseParasite"/>
        </authorList>
    </citation>
    <scope>IDENTIFICATION</scope>
</reference>
<protein>
    <submittedName>
        <fullName evidence="3">Uncharacterized protein</fullName>
    </submittedName>
</protein>
<keyword evidence="1" id="KW-0472">Membrane</keyword>
<proteinExistence type="predicted"/>
<sequence length="82" mass="9159">MPFSNVQKTEYFFCFRYIFLPLFLLVVLGLWNGLTLLPVILSLVGPDSEVDFIYQISNVQDGAVLVDSSKGSVKNTHSKNAC</sequence>
<name>A0A915JFM4_ROMCU</name>
<evidence type="ECO:0000256" key="1">
    <source>
        <dbReference type="SAM" id="Phobius"/>
    </source>
</evidence>
<keyword evidence="1" id="KW-0812">Transmembrane</keyword>